<dbReference type="InterPro" id="IPR058355">
    <property type="entry name" value="DUF8042"/>
</dbReference>
<reference evidence="2 3" key="1">
    <citation type="submission" date="2016-10" db="EMBL/GenBank/DDBJ databases">
        <authorList>
            <person name="de Groot N.N."/>
        </authorList>
    </citation>
    <scope>NUCLEOTIDE SEQUENCE [LARGE SCALE GENOMIC DNA]</scope>
    <source>
        <strain evidence="2 3">CGMCC 1.3442</strain>
    </source>
</reference>
<dbReference type="OrthoDB" id="7869153at2"/>
<dbReference type="RefSeq" id="WP_093857322.1">
    <property type="nucleotide sequence ID" value="NZ_BJVZ01000004.1"/>
</dbReference>
<dbReference type="AlphaFoldDB" id="A0A1H0DLT4"/>
<keyword evidence="3" id="KW-1185">Reference proteome</keyword>
<feature type="domain" description="DUF8042" evidence="1">
    <location>
        <begin position="8"/>
        <end position="114"/>
    </location>
</feature>
<evidence type="ECO:0000313" key="3">
    <source>
        <dbReference type="Proteomes" id="UP000199334"/>
    </source>
</evidence>
<dbReference type="EMBL" id="FNIG01000007">
    <property type="protein sequence ID" value="SDN70951.1"/>
    <property type="molecule type" value="Genomic_DNA"/>
</dbReference>
<accession>A0A1H0DLT4</accession>
<dbReference type="Pfam" id="PF26154">
    <property type="entry name" value="DUF8042"/>
    <property type="match status" value="1"/>
</dbReference>
<name>A0A1H0DLT4_9BACI</name>
<gene>
    <name evidence="2" type="ORF">SAMN05216498_2920</name>
</gene>
<organism evidence="2 3">
    <name type="scientific">Tenuibacillus multivorans</name>
    <dbReference type="NCBI Taxonomy" id="237069"/>
    <lineage>
        <taxon>Bacteria</taxon>
        <taxon>Bacillati</taxon>
        <taxon>Bacillota</taxon>
        <taxon>Bacilli</taxon>
        <taxon>Bacillales</taxon>
        <taxon>Bacillaceae</taxon>
        <taxon>Tenuibacillus</taxon>
    </lineage>
</organism>
<proteinExistence type="predicted"/>
<protein>
    <submittedName>
        <fullName evidence="2">YheC/D like ATP-grasp</fullName>
    </submittedName>
</protein>
<sequence length="816" mass="95519">MNLSENDQKQIINIIDTMIEASEHFLDLVKEKKYTESIYIFSSIIEGFTAVQKMINNDKDLKTNLGTYEVKITNNIKHISTNLENNNLLKITENLQFAFIPLLKKWKRSVLEQFPQPDEQEEILIGVYENTRNPIDAYPQKRIEALVTQAEKQNSKIIFFTSEDVNLKDKVINADYFDDSQRKKGQFELPDVIHNIFPKTIYHQSRTERKLRKQIPFTSFVFGDKFLLPKKLVESGKYAELLAPFKVIDQEYIVHEFLKTEDKAVIKPIRGARGENIYFVQKKGDRYRVTERKNTVILNKEKFSELLNEKVLPNNYMVQKYINARTKNDEPFDFRAHMQKNGDGKWQITKIYPRTGSSDSIQIELIKSGKLRETEEFLIGEFGEKEGKSLDKRMKNLAMDLSFHIDKLHGLSIDEMGLDIVIDVNKRFWIHEANIGPQTFAHEEERAVNVIAYSRYLAKNRIFHTNQFNDRSLLKNQFDSSKSELEYQTNEGKLSIGMLGKPNQIDDFAETAATAANSENVDFYFFSPNDVDYEEMLIRGHFYDNNEWNEKIAQYPDVIYDRLKISKKKNNIYEEFEDIPIINEITEDHLNKLGIFNNLSDSLEIKNELPAFLRIIKAKDLLDFIDFNEMVIVKPSTNPKREKTYYIEKVKGYEYRVINQKEEKSYNKLTLEHFIKDLIKEGEFFAYNESIDDQFIKGQMIKDINGEWNLINKLPIKVESLTNDVDDSTKLDKFINSKQVVDKFKTLSLSTVKVLDSYYEPLCEVELYLSIDHNMKIKIQELILNQLDVSVDTHKISKHIIEYAKHINSKSASLIE</sequence>
<evidence type="ECO:0000259" key="1">
    <source>
        <dbReference type="Pfam" id="PF26154"/>
    </source>
</evidence>
<dbReference type="Proteomes" id="UP000199334">
    <property type="component" value="Unassembled WGS sequence"/>
</dbReference>
<dbReference type="SUPFAM" id="SSF56059">
    <property type="entry name" value="Glutathione synthetase ATP-binding domain-like"/>
    <property type="match status" value="1"/>
</dbReference>
<dbReference type="STRING" id="237069.SAMN05216498_2920"/>
<dbReference type="InterPro" id="IPR026838">
    <property type="entry name" value="YheC/D"/>
</dbReference>
<dbReference type="Pfam" id="PF14398">
    <property type="entry name" value="ATPgrasp_YheCD"/>
    <property type="match status" value="2"/>
</dbReference>
<evidence type="ECO:0000313" key="2">
    <source>
        <dbReference type="EMBL" id="SDN70951.1"/>
    </source>
</evidence>